<dbReference type="Pfam" id="PF02852">
    <property type="entry name" value="Pyr_redox_dim"/>
    <property type="match status" value="1"/>
</dbReference>
<keyword evidence="2" id="KW-0285">Flavoprotein</keyword>
<evidence type="ECO:0000259" key="7">
    <source>
        <dbReference type="Pfam" id="PF07992"/>
    </source>
</evidence>
<dbReference type="InterPro" id="IPR004099">
    <property type="entry name" value="Pyr_nucl-diS_OxRdtase_dimer"/>
</dbReference>
<dbReference type="PRINTS" id="PR00411">
    <property type="entry name" value="PNDRDTASEI"/>
</dbReference>
<feature type="binding site" evidence="4">
    <location>
        <position position="271"/>
    </location>
    <ligand>
        <name>NAD(+)</name>
        <dbReference type="ChEBI" id="CHEBI:57540"/>
    </ligand>
</feature>
<dbReference type="AlphaFoldDB" id="A0A518ERE7"/>
<keyword evidence="9" id="KW-1185">Reference proteome</keyword>
<name>A0A518ERE7_9BACT</name>
<protein>
    <submittedName>
        <fullName evidence="8">Glutathione amide reductase</fullName>
        <ecNumber evidence="8">1.8.1.16</ecNumber>
    </submittedName>
</protein>
<dbReference type="PANTHER" id="PTHR43014:SF5">
    <property type="entry name" value="GLUTATHIONE REDUCTASE (NADPH)"/>
    <property type="match status" value="1"/>
</dbReference>
<evidence type="ECO:0000256" key="2">
    <source>
        <dbReference type="ARBA" id="ARBA00022630"/>
    </source>
</evidence>
<evidence type="ECO:0000259" key="6">
    <source>
        <dbReference type="Pfam" id="PF02852"/>
    </source>
</evidence>
<dbReference type="InterPro" id="IPR023753">
    <property type="entry name" value="FAD/NAD-binding_dom"/>
</dbReference>
<organism evidence="8 9">
    <name type="scientific">Saltatorellus ferox</name>
    <dbReference type="NCBI Taxonomy" id="2528018"/>
    <lineage>
        <taxon>Bacteria</taxon>
        <taxon>Pseudomonadati</taxon>
        <taxon>Planctomycetota</taxon>
        <taxon>Planctomycetia</taxon>
        <taxon>Planctomycetia incertae sedis</taxon>
        <taxon>Saltatorellus</taxon>
    </lineage>
</organism>
<dbReference type="Proteomes" id="UP000320390">
    <property type="component" value="Chromosome"/>
</dbReference>
<dbReference type="InterPro" id="IPR036188">
    <property type="entry name" value="FAD/NAD-bd_sf"/>
</dbReference>
<evidence type="ECO:0000256" key="1">
    <source>
        <dbReference type="ARBA" id="ARBA00007532"/>
    </source>
</evidence>
<evidence type="ECO:0000256" key="5">
    <source>
        <dbReference type="PIRSR" id="PIRSR000350-4"/>
    </source>
</evidence>
<dbReference type="PIRSF" id="PIRSF000350">
    <property type="entry name" value="Mercury_reductase_MerA"/>
    <property type="match status" value="1"/>
</dbReference>
<dbReference type="RefSeq" id="WP_145197030.1">
    <property type="nucleotide sequence ID" value="NZ_CP036434.1"/>
</dbReference>
<feature type="domain" description="Pyridine nucleotide-disulphide oxidoreductase dimerisation" evidence="6">
    <location>
        <begin position="355"/>
        <end position="457"/>
    </location>
</feature>
<dbReference type="SUPFAM" id="SSF55424">
    <property type="entry name" value="FAD/NAD-linked reductases, dimerisation (C-terminal) domain"/>
    <property type="match status" value="1"/>
</dbReference>
<keyword evidence="3 4" id="KW-0274">FAD</keyword>
<dbReference type="Gene3D" id="3.30.390.30">
    <property type="match status" value="1"/>
</dbReference>
<feature type="binding site" evidence="4">
    <location>
        <position position="201"/>
    </location>
    <ligand>
        <name>NAD(+)</name>
        <dbReference type="ChEBI" id="CHEBI:57540"/>
    </ligand>
</feature>
<accession>A0A518ERE7</accession>
<evidence type="ECO:0000256" key="3">
    <source>
        <dbReference type="ARBA" id="ARBA00022827"/>
    </source>
</evidence>
<sequence>MTHTPNESSYDLIVLGTGPAGGTVARRCARAGARVAVIESRVPGGTCALRGCNPKKVLALAAELVDWTDIAGGKLIASDPATIDWNQLRDFTSRFTEEVPDSTREGFAEDGIDLFVGPPTFLDPHRLRVGDSVLRGERICLAIGAQPVVPDLPGIEHAVTSDDFFDLPTLAGKIVFAGGGYISMEFAHLATRAGCEVDVIESNPRPLDGFEPELVDALVERSQRAGISFHTDRDLKSIEKAGERYRVTMGTSHTEAHDATLECDRVVLGLGRAVDVDGLGIESAGLTKDRGFVVDDHLVCVGTDHIFAVGDCAQTSMPHLTMAANVEADRVVAAVTRALGLEAAEPRLVATSNQVPSVVFTAPNLSRIGLSEQDARERYADLRVEEGDRSSWGTVKKRGETHARYKILIADDSDEIVGAHFLGPGASEFINLIALAMQHGIGASDLAKTVFAFPTFGTDLPKLLR</sequence>
<keyword evidence="4" id="KW-0520">NAD</keyword>
<dbReference type="Gene3D" id="3.50.50.60">
    <property type="entry name" value="FAD/NAD(P)-binding domain"/>
    <property type="match status" value="2"/>
</dbReference>
<feature type="binding site" evidence="4">
    <location>
        <position position="311"/>
    </location>
    <ligand>
        <name>FAD</name>
        <dbReference type="ChEBI" id="CHEBI:57692"/>
    </ligand>
</feature>
<proteinExistence type="inferred from homology"/>
<comment type="similarity">
    <text evidence="1">Belongs to the class-I pyridine nucleotide-disulfide oxidoreductase family.</text>
</comment>
<dbReference type="OrthoDB" id="230580at2"/>
<dbReference type="PANTHER" id="PTHR43014">
    <property type="entry name" value="MERCURIC REDUCTASE"/>
    <property type="match status" value="1"/>
</dbReference>
<dbReference type="SUPFAM" id="SSF51905">
    <property type="entry name" value="FAD/NAD(P)-binding domain"/>
    <property type="match status" value="1"/>
</dbReference>
<keyword evidence="8" id="KW-0560">Oxidoreductase</keyword>
<evidence type="ECO:0000313" key="8">
    <source>
        <dbReference type="EMBL" id="QDV06656.1"/>
    </source>
</evidence>
<feature type="binding site" evidence="4">
    <location>
        <begin position="178"/>
        <end position="185"/>
    </location>
    <ligand>
        <name>NAD(+)</name>
        <dbReference type="ChEBI" id="CHEBI:57540"/>
    </ligand>
</feature>
<evidence type="ECO:0000256" key="4">
    <source>
        <dbReference type="PIRSR" id="PIRSR000350-3"/>
    </source>
</evidence>
<dbReference type="PRINTS" id="PR00368">
    <property type="entry name" value="FADPNR"/>
</dbReference>
<comment type="cofactor">
    <cofactor evidence="4">
        <name>FAD</name>
        <dbReference type="ChEBI" id="CHEBI:57692"/>
    </cofactor>
    <text evidence="4">Binds 1 FAD per subunit.</text>
</comment>
<keyword evidence="4" id="KW-0547">Nucleotide-binding</keyword>
<feature type="domain" description="FAD/NAD(P)-binding" evidence="7">
    <location>
        <begin position="10"/>
        <end position="324"/>
    </location>
</feature>
<dbReference type="InterPro" id="IPR001100">
    <property type="entry name" value="Pyr_nuc-diS_OxRdtase"/>
</dbReference>
<dbReference type="EMBL" id="CP036434">
    <property type="protein sequence ID" value="QDV06656.1"/>
    <property type="molecule type" value="Genomic_DNA"/>
</dbReference>
<feature type="disulfide bond" description="Redox-active" evidence="5">
    <location>
        <begin position="47"/>
        <end position="52"/>
    </location>
</feature>
<gene>
    <name evidence="8" type="primary">garB</name>
    <name evidence="8" type="ORF">Poly30_21710</name>
</gene>
<dbReference type="GO" id="GO:0016491">
    <property type="term" value="F:oxidoreductase activity"/>
    <property type="evidence" value="ECO:0007669"/>
    <property type="project" value="UniProtKB-KW"/>
</dbReference>
<dbReference type="Pfam" id="PF07992">
    <property type="entry name" value="Pyr_redox_2"/>
    <property type="match status" value="1"/>
</dbReference>
<evidence type="ECO:0000313" key="9">
    <source>
        <dbReference type="Proteomes" id="UP000320390"/>
    </source>
</evidence>
<feature type="binding site" evidence="4">
    <location>
        <position position="56"/>
    </location>
    <ligand>
        <name>FAD</name>
        <dbReference type="ChEBI" id="CHEBI:57692"/>
    </ligand>
</feature>
<reference evidence="8 9" key="1">
    <citation type="submission" date="2019-02" db="EMBL/GenBank/DDBJ databases">
        <title>Deep-cultivation of Planctomycetes and their phenomic and genomic characterization uncovers novel biology.</title>
        <authorList>
            <person name="Wiegand S."/>
            <person name="Jogler M."/>
            <person name="Boedeker C."/>
            <person name="Pinto D."/>
            <person name="Vollmers J."/>
            <person name="Rivas-Marin E."/>
            <person name="Kohn T."/>
            <person name="Peeters S.H."/>
            <person name="Heuer A."/>
            <person name="Rast P."/>
            <person name="Oberbeckmann S."/>
            <person name="Bunk B."/>
            <person name="Jeske O."/>
            <person name="Meyerdierks A."/>
            <person name="Storesund J.E."/>
            <person name="Kallscheuer N."/>
            <person name="Luecker S."/>
            <person name="Lage O.M."/>
            <person name="Pohl T."/>
            <person name="Merkel B.J."/>
            <person name="Hornburger P."/>
            <person name="Mueller R.-W."/>
            <person name="Bruemmer F."/>
            <person name="Labrenz M."/>
            <person name="Spormann A.M."/>
            <person name="Op den Camp H."/>
            <person name="Overmann J."/>
            <person name="Amann R."/>
            <person name="Jetten M.S.M."/>
            <person name="Mascher T."/>
            <person name="Medema M.H."/>
            <person name="Devos D.P."/>
            <person name="Kaster A.-K."/>
            <person name="Ovreas L."/>
            <person name="Rohde M."/>
            <person name="Galperin M.Y."/>
            <person name="Jogler C."/>
        </authorList>
    </citation>
    <scope>NUCLEOTIDE SEQUENCE [LARGE SCALE GENOMIC DNA]</scope>
    <source>
        <strain evidence="8 9">Poly30</strain>
    </source>
</reference>
<dbReference type="GO" id="GO:0000166">
    <property type="term" value="F:nucleotide binding"/>
    <property type="evidence" value="ECO:0007669"/>
    <property type="project" value="UniProtKB-KW"/>
</dbReference>
<dbReference type="EC" id="1.8.1.16" evidence="8"/>
<dbReference type="InterPro" id="IPR016156">
    <property type="entry name" value="FAD/NAD-linked_Rdtase_dimer_sf"/>
</dbReference>